<evidence type="ECO:0000313" key="2">
    <source>
        <dbReference type="EMBL" id="OOQ58588.1"/>
    </source>
</evidence>
<dbReference type="AlphaFoldDB" id="A0A1S9PDE5"/>
<organism evidence="2 3">
    <name type="scientific">Mucilaginibacter pedocola</name>
    <dbReference type="NCBI Taxonomy" id="1792845"/>
    <lineage>
        <taxon>Bacteria</taxon>
        <taxon>Pseudomonadati</taxon>
        <taxon>Bacteroidota</taxon>
        <taxon>Sphingobacteriia</taxon>
        <taxon>Sphingobacteriales</taxon>
        <taxon>Sphingobacteriaceae</taxon>
        <taxon>Mucilaginibacter</taxon>
    </lineage>
</organism>
<dbReference type="Gene3D" id="2.60.120.260">
    <property type="entry name" value="Galactose-binding domain-like"/>
    <property type="match status" value="1"/>
</dbReference>
<feature type="signal peptide" evidence="1">
    <location>
        <begin position="1"/>
        <end position="38"/>
    </location>
</feature>
<dbReference type="NCBIfam" id="TIGR04131">
    <property type="entry name" value="Bac_Flav_CTERM"/>
    <property type="match status" value="1"/>
</dbReference>
<dbReference type="InterPro" id="IPR026341">
    <property type="entry name" value="T9SS_type_B"/>
</dbReference>
<feature type="chain" id="PRO_5013024014" description="Ig-like domain-containing protein" evidence="1">
    <location>
        <begin position="39"/>
        <end position="654"/>
    </location>
</feature>
<dbReference type="STRING" id="1792845.BC343_07950"/>
<dbReference type="Proteomes" id="UP000189739">
    <property type="component" value="Unassembled WGS sequence"/>
</dbReference>
<comment type="caution">
    <text evidence="2">The sequence shown here is derived from an EMBL/GenBank/DDBJ whole genome shotgun (WGS) entry which is preliminary data.</text>
</comment>
<sequence>MHLFISPKTSCKTREWKPFALFFACTLTMLAANNHAQAQSLGDPVVNITFGSGSSTHSGALSADSGTTSYTYSSNDFPSDGSYTIENTTAGAGNVWWSGTDHTGNTGGYMMVVNASVSKTDYFYKRTVHALCSNTKYQFSAWVVNLLRSRDISPPNITFSIETTGGTTIQSFNTGDISLKSSYQWVQYAFNFTLPAGVSDVVIKMSNNSAGGAPANDLAIDDIVFRPYGPDIKASFSSTAETVDASACSDNPTSYTLSTTAPDGYSILWQYQNSAGAWADLPGANASSNTYTFTSPIVAGTYKYRVVTALTDNITSTLCRSASNQLTLMVGSSPSSSASSNSPVCAGQSLSLSAWAGASWAWTGPNGFTSNVQNPIINPVSEAATGTYYVTVTSASNCVVVAQVDVSVKAQPVAVAGAISTEICEGNSTALTASGGETYAWLPVTGLSNPNIANPVASPAQTTTYTVTVSNSSACTSTATVIINVLKKPTASAGADKHITQTQSVTLDGSAGGTNVSYYWTASDGSAAPEGLTPTVSPLEDITYTLHVLSNAGCGLEATDDVFVRVYKKVTIPNTFTPNGDAVNDTWEVGALDTYPEATTQVFNRYGSVVFSSLGYPKAWDGNSNGQQLPAGTYYYKIDLKNGNVLSGWVLVVR</sequence>
<dbReference type="Pfam" id="PF13585">
    <property type="entry name" value="CHU_C"/>
    <property type="match status" value="1"/>
</dbReference>
<accession>A0A1S9PDE5</accession>
<keyword evidence="1" id="KW-0732">Signal</keyword>
<gene>
    <name evidence="2" type="ORF">BC343_07950</name>
</gene>
<dbReference type="Gene3D" id="2.60.40.10">
    <property type="entry name" value="Immunoglobulins"/>
    <property type="match status" value="2"/>
</dbReference>
<dbReference type="OrthoDB" id="1652165at2"/>
<proteinExistence type="predicted"/>
<dbReference type="SUPFAM" id="SSF49299">
    <property type="entry name" value="PKD domain"/>
    <property type="match status" value="1"/>
</dbReference>
<dbReference type="EMBL" id="MBTF01000023">
    <property type="protein sequence ID" value="OOQ58588.1"/>
    <property type="molecule type" value="Genomic_DNA"/>
</dbReference>
<evidence type="ECO:0008006" key="4">
    <source>
        <dbReference type="Google" id="ProtNLM"/>
    </source>
</evidence>
<evidence type="ECO:0000313" key="3">
    <source>
        <dbReference type="Proteomes" id="UP000189739"/>
    </source>
</evidence>
<protein>
    <recommendedName>
        <fullName evidence="4">Ig-like domain-containing protein</fullName>
    </recommendedName>
</protein>
<reference evidence="2 3" key="1">
    <citation type="submission" date="2016-07" db="EMBL/GenBank/DDBJ databases">
        <title>Genomic analysis of zinc-resistant bacterium Mucilaginibacter pedocola TBZ30.</title>
        <authorList>
            <person name="Huang J."/>
            <person name="Tang J."/>
        </authorList>
    </citation>
    <scope>NUCLEOTIDE SEQUENCE [LARGE SCALE GENOMIC DNA]</scope>
    <source>
        <strain evidence="2 3">TBZ30</strain>
    </source>
</reference>
<dbReference type="InterPro" id="IPR035986">
    <property type="entry name" value="PKD_dom_sf"/>
</dbReference>
<keyword evidence="3" id="KW-1185">Reference proteome</keyword>
<name>A0A1S9PDE5_9SPHI</name>
<dbReference type="InterPro" id="IPR013783">
    <property type="entry name" value="Ig-like_fold"/>
</dbReference>
<evidence type="ECO:0000256" key="1">
    <source>
        <dbReference type="SAM" id="SignalP"/>
    </source>
</evidence>